<accession>A0A9X0BLN2</accession>
<comment type="caution">
    <text evidence="1">The sequence shown here is derived from an EMBL/GenBank/DDBJ whole genome shotgun (WGS) entry which is preliminary data.</text>
</comment>
<reference evidence="1" key="1">
    <citation type="submission" date="2022-12" db="EMBL/GenBank/DDBJ databases">
        <authorList>
            <person name="Petersen C."/>
        </authorList>
    </citation>
    <scope>NUCLEOTIDE SEQUENCE</scope>
    <source>
        <strain evidence="1">IBT 17660</strain>
    </source>
</reference>
<sequence length="206" mass="22925">MEDAIVGMRGPSTIIIASVTQFSRVLLIPNSAKAIKAEHGSTKVKTWPLSQALAQGALHKEDTEVELQPSLRSKDFQFVETIERENTSMDELVGMFTLQLYREPSVFKGTIYKMEWSPKLTLFFINLPATMEFMLFFLNRTDTTVNVHTAHPSTSLPAGCMLPVFVTREIAVKVLRQCPAGEDSSGTRLTPAMAAFVFSQILRPAQ</sequence>
<dbReference type="OrthoDB" id="10338952at2759"/>
<name>A0A9X0BLN2_9EURO</name>
<reference evidence="1" key="2">
    <citation type="journal article" date="2023" name="IMA Fungus">
        <title>Comparative genomic study of the Penicillium genus elucidates a diverse pangenome and 15 lateral gene transfer events.</title>
        <authorList>
            <person name="Petersen C."/>
            <person name="Sorensen T."/>
            <person name="Nielsen M.R."/>
            <person name="Sondergaard T.E."/>
            <person name="Sorensen J.L."/>
            <person name="Fitzpatrick D.A."/>
            <person name="Frisvad J.C."/>
            <person name="Nielsen K.L."/>
        </authorList>
    </citation>
    <scope>NUCLEOTIDE SEQUENCE</scope>
    <source>
        <strain evidence="1">IBT 17660</strain>
    </source>
</reference>
<evidence type="ECO:0000313" key="1">
    <source>
        <dbReference type="EMBL" id="KAJ5471457.1"/>
    </source>
</evidence>
<proteinExistence type="predicted"/>
<organism evidence="1 2">
    <name type="scientific">Penicillium desertorum</name>
    <dbReference type="NCBI Taxonomy" id="1303715"/>
    <lineage>
        <taxon>Eukaryota</taxon>
        <taxon>Fungi</taxon>
        <taxon>Dikarya</taxon>
        <taxon>Ascomycota</taxon>
        <taxon>Pezizomycotina</taxon>
        <taxon>Eurotiomycetes</taxon>
        <taxon>Eurotiomycetidae</taxon>
        <taxon>Eurotiales</taxon>
        <taxon>Aspergillaceae</taxon>
        <taxon>Penicillium</taxon>
    </lineage>
</organism>
<dbReference type="Proteomes" id="UP001147760">
    <property type="component" value="Unassembled WGS sequence"/>
</dbReference>
<gene>
    <name evidence="1" type="ORF">N7530_008814</name>
</gene>
<dbReference type="EMBL" id="JAPWDO010000005">
    <property type="protein sequence ID" value="KAJ5471457.1"/>
    <property type="molecule type" value="Genomic_DNA"/>
</dbReference>
<evidence type="ECO:0000313" key="2">
    <source>
        <dbReference type="Proteomes" id="UP001147760"/>
    </source>
</evidence>
<dbReference type="AlphaFoldDB" id="A0A9X0BLN2"/>
<keyword evidence="2" id="KW-1185">Reference proteome</keyword>
<protein>
    <submittedName>
        <fullName evidence="1">Uncharacterized protein</fullName>
    </submittedName>
</protein>